<dbReference type="EMBL" id="ACOM01000005">
    <property type="protein sequence ID" value="EEP53755.1"/>
    <property type="molecule type" value="Genomic_DNA"/>
</dbReference>
<dbReference type="HOGENOM" id="CLU_2681137_0_0_9"/>
<evidence type="ECO:0000313" key="1">
    <source>
        <dbReference type="EMBL" id="EEP53755.1"/>
    </source>
</evidence>
<organism evidence="1 2">
    <name type="scientific">Clostridium butyricum E4 str. BoNT E BL5262</name>
    <dbReference type="NCBI Taxonomy" id="632245"/>
    <lineage>
        <taxon>Bacteria</taxon>
        <taxon>Bacillati</taxon>
        <taxon>Bacillota</taxon>
        <taxon>Clostridia</taxon>
        <taxon>Eubacteriales</taxon>
        <taxon>Clostridiaceae</taxon>
        <taxon>Clostridium</taxon>
    </lineage>
</organism>
<name>C4IJJ3_CLOBU</name>
<accession>C4IJJ3</accession>
<protein>
    <submittedName>
        <fullName evidence="1">Uncharacterized protein</fullName>
    </submittedName>
</protein>
<reference evidence="1 2" key="1">
    <citation type="submission" date="2009-08" db="EMBL/GenBank/DDBJ databases">
        <authorList>
            <person name="Shrivastava S."/>
            <person name="Brinkac L.B."/>
            <person name="Brown J.L."/>
            <person name="Bruce D.B."/>
            <person name="Detter C."/>
            <person name="Green L.D."/>
            <person name="Munk C.A."/>
            <person name="Rogers Y.C."/>
            <person name="Tapia R."/>
            <person name="Sims D.R."/>
            <person name="Smith L.A."/>
            <person name="Smith T.J."/>
            <person name="Sutton G."/>
            <person name="Brettin T."/>
        </authorList>
    </citation>
    <scope>NUCLEOTIDE SEQUENCE [LARGE SCALE GENOMIC DNA]</scope>
    <source>
        <strain evidence="2">E4 str. BoNT E BL5262</strain>
    </source>
</reference>
<evidence type="ECO:0000313" key="2">
    <source>
        <dbReference type="Proteomes" id="UP000003081"/>
    </source>
</evidence>
<dbReference type="Proteomes" id="UP000003081">
    <property type="component" value="Unassembled WGS sequence"/>
</dbReference>
<proteinExistence type="predicted"/>
<gene>
    <name evidence="1" type="ORF">CLP_2583</name>
</gene>
<dbReference type="AlphaFoldDB" id="C4IJJ3"/>
<comment type="caution">
    <text evidence="1">The sequence shown here is derived from an EMBL/GenBank/DDBJ whole genome shotgun (WGS) entry which is preliminary data.</text>
</comment>
<sequence length="74" mass="8913">MRIMFTLNKNKSKENEIIEFLDNRTCNPKDFIKELIYQYISSYGIIKHEDIRSQKEIVIKDDYEEIKGLNNIDL</sequence>
<keyword evidence="2" id="KW-1185">Reference proteome</keyword>